<evidence type="ECO:0000313" key="51">
    <source>
        <dbReference type="Proteomes" id="UP000141990"/>
    </source>
</evidence>
<reference evidence="29" key="12">
    <citation type="journal article" date="2014" name="Mol. Biol. Evol.">
        <title>Deep sequencing of viral genomes provides insight into the evolution and pathogenesis of varicella zoster virus and its vaccine in humans.</title>
        <authorList>
            <person name="Depledge D.P."/>
            <person name="Kundu S."/>
            <person name="Jensen N.J."/>
            <person name="Gray E.R."/>
            <person name="Jones M."/>
            <person name="Steinberg S."/>
            <person name="Gershon A."/>
            <person name="Kinchington P.R."/>
            <person name="Schmid D.S."/>
            <person name="Balloux F."/>
            <person name="Nichols R.A."/>
            <person name="Breuer J."/>
        </authorList>
    </citation>
    <scope>NUCLEOTIDE SEQUENCE</scope>
    <source>
        <strain evidence="29">U14</strain>
    </source>
</reference>
<reference evidence="23 48" key="3">
    <citation type="journal article" date="2009" name="Virology">
        <title>Distribution of varicella-zoster virus (VZV) wild-type genotypes in northern and southern Europe: evidence for high conservation of circulating genotypes.</title>
        <authorList>
            <person name="Loparev V.N."/>
            <person name="Rubtcova E.N."/>
            <person name="Bostik V."/>
            <person name="Tzaneva V."/>
            <person name="Sauerbrei A."/>
            <person name="Robo A."/>
            <person name="Sattler-Dornbacher E."/>
            <person name="Hanovcova I."/>
            <person name="Stepanova V."/>
            <person name="Splino M."/>
            <person name="Eremin V."/>
            <person name="Koskiniemi M."/>
            <person name="Vankova O.E."/>
            <person name="Schmid D.S."/>
        </authorList>
    </citation>
    <scope>NUCLEOTIDE SEQUENCE [LARGE SCALE GENOMIC DNA]</scope>
    <source>
        <strain evidence="23">SVETA</strain>
    </source>
</reference>
<evidence type="ECO:0000313" key="41">
    <source>
        <dbReference type="EMBL" id="QXN54863.1"/>
    </source>
</evidence>
<reference evidence="34 49" key="18">
    <citation type="journal article" date="2015" name="Oncotarget">
        <title>Insights into the role of immunosenescence during varicella zoster virus infection (shingles) in the aging cell model.</title>
        <authorList>
            <person name="Kim J.A."/>
            <person name="Park S.K."/>
            <person name="Kumar M."/>
            <person name="Lee C.H."/>
            <person name="Shin O.S."/>
        </authorList>
    </citation>
    <scope>NUCLEOTIDE SEQUENCE [LARGE SCALE GENOMIC DNA]</scope>
    <source>
        <strain evidence="34">YC03</strain>
    </source>
</reference>
<dbReference type="EMBL" id="DQ479961">
    <property type="protein sequence ID" value="ABF22092.1"/>
    <property type="molecule type" value="Genomic_DNA"/>
</dbReference>
<keyword evidence="4" id="KW-0946">Virion</keyword>
<dbReference type="EMBL" id="KM355696">
    <property type="protein sequence ID" value="AIT52944.1"/>
    <property type="molecule type" value="Genomic_DNA"/>
</dbReference>
<reference evidence="35" key="14">
    <citation type="submission" date="2014-08" db="EMBL/GenBank/DDBJ databases">
        <authorList>
            <person name="Depledge D.P."/>
        </authorList>
    </citation>
    <scope>NUCLEOTIDE SEQUENCE</scope>
    <source>
        <strain evidence="35">Bandim1</strain>
    </source>
</reference>
<dbReference type="EMBL" id="DQ479957">
    <property type="protein sequence ID" value="ABF21800.1"/>
    <property type="molecule type" value="Genomic_DNA"/>
</dbReference>
<reference evidence="41" key="24">
    <citation type="journal article" date="2021" name="Sci. Rep.">
        <title>Metagenomic analysis of a throat swab sample collected in China on a patient infected with Varicella Zoster Virus.</title>
        <authorList>
            <person name="Guo H."/>
            <person name="Rivailler P."/>
            <person name="Wang J."/>
            <person name="Wang H."/>
            <person name="Xu W."/>
            <person name="Xu S."/>
            <person name="Xu H."/>
            <person name="Hu R."/>
        </authorList>
    </citation>
    <scope>NUCLEOTIDE SEQUENCE</scope>
    <source>
        <strain evidence="41">SD14</strain>
    </source>
</reference>
<evidence type="ECO:0000256" key="2">
    <source>
        <dbReference type="ARBA" id="ARBA00022729"/>
    </source>
</evidence>
<reference evidence="38" key="21">
    <citation type="journal article" date="2016" name="Virology">
        <title>Analysis of single nucleotide polymorphism among Varicella-Zoster Virus and identification of vaccine-specific sites.</title>
        <authorList>
            <person name="Jeon J.S."/>
            <person name="Won Y.H."/>
            <person name="Kim I.K."/>
            <person name="Ahn J.H."/>
            <person name="Shin O.S."/>
            <person name="Kim J.H."/>
            <person name="Lee C.H."/>
        </authorList>
    </citation>
    <scope>NUCLEOTIDE SEQUENCE</scope>
    <source>
        <strain evidence="38">MAV06</strain>
    </source>
</reference>
<evidence type="ECO:0000313" key="32">
    <source>
        <dbReference type="EMBL" id="AIH07045.1"/>
    </source>
</evidence>
<dbReference type="HAMAP" id="MF_04037">
    <property type="entry name" value="HSV_GN"/>
    <property type="match status" value="1"/>
</dbReference>
<dbReference type="EMBL" id="DQ479958">
    <property type="protein sequence ID" value="ABF21873.1"/>
    <property type="molecule type" value="Genomic_DNA"/>
</dbReference>
<evidence type="ECO:0000313" key="48">
    <source>
        <dbReference type="Proteomes" id="UP000132595"/>
    </source>
</evidence>
<reference evidence="46 54" key="13">
    <citation type="submission" date="2014-04" db="EMBL/GenBank/DDBJ databases">
        <title>Molecular Analysis of Varicella-Zoster Viruses Isolated from Korean Patients.</title>
        <authorList>
            <person name="Kim J.I."/>
            <person name="Ji G.Y."/>
            <person name="Park H.S."/>
            <person name="Lee C.H."/>
        </authorList>
    </citation>
    <scope>NUCLEOTIDE SEQUENCE [LARGE SCALE GENOMIC DNA]</scope>
    <source>
        <strain evidence="32">YC01</strain>
        <strain evidence="33">YC02</strain>
        <strain evidence="34">YC03</strain>
    </source>
</reference>
<keyword evidence="7 11" id="KW-1133">Transmembrane helix</keyword>
<dbReference type="EMBL" id="KX262864">
    <property type="protein sequence ID" value="AON76474.1"/>
    <property type="molecule type" value="Genomic_DNA"/>
</dbReference>
<evidence type="ECO:0000259" key="12">
    <source>
        <dbReference type="Pfam" id="PF05702"/>
    </source>
</evidence>
<evidence type="ECO:0000313" key="14">
    <source>
        <dbReference type="EMBL" id="ABF21581.1"/>
    </source>
</evidence>
<dbReference type="Proteomes" id="UP000110955">
    <property type="component" value="Genome"/>
</dbReference>
<dbReference type="EMBL" id="MW545806">
    <property type="protein sequence ID" value="QXM18190.1"/>
    <property type="molecule type" value="Genomic_DNA"/>
</dbReference>
<dbReference type="OrthoDB" id="28642at10239"/>
<evidence type="ECO:0000313" key="53">
    <source>
        <dbReference type="Proteomes" id="UP000148368"/>
    </source>
</evidence>
<dbReference type="Proteomes" id="UP000121874">
    <property type="component" value="Genome"/>
</dbReference>
<dbReference type="EMBL" id="KP771893">
    <property type="protein sequence ID" value="AKG56369.1"/>
    <property type="molecule type" value="Genomic_DNA"/>
</dbReference>
<evidence type="ECO:0000313" key="25">
    <source>
        <dbReference type="EMBL" id="AFO85512.1"/>
    </source>
</evidence>
<evidence type="ECO:0000256" key="9">
    <source>
        <dbReference type="ARBA" id="ARBA00023157"/>
    </source>
</evidence>
<dbReference type="KEGG" id="vg:4711773"/>
<reference evidence="22 44" key="2">
    <citation type="submission" date="2006-06" db="EMBL/GenBank/DDBJ databases">
        <authorList>
            <person name="Loparev V.N."/>
        </authorList>
    </citation>
    <scope>NUCLEOTIDE SEQUENCE [LARGE SCALE GENOMIC DNA]</scope>
    <source>
        <strain evidence="22">NH29_3</strain>
    </source>
</reference>
<evidence type="ECO:0000313" key="46">
    <source>
        <dbReference type="Proteomes" id="UP000121874"/>
    </source>
</evidence>
<dbReference type="InterPro" id="IPR008647">
    <property type="entry name" value="GN_domain"/>
</dbReference>
<accession>Q0Q872</accession>
<dbReference type="Proteomes" id="UP000132595">
    <property type="component" value="Genome"/>
</dbReference>
<evidence type="ECO:0000313" key="31">
    <source>
        <dbReference type="EMBL" id="AHJ08706.1"/>
    </source>
</evidence>
<name>Q0Q872_HHV3</name>
<evidence type="ECO:0000313" key="27">
    <source>
        <dbReference type="EMBL" id="AGC94499.1"/>
    </source>
</evidence>
<evidence type="ECO:0000313" key="20">
    <source>
        <dbReference type="EMBL" id="ABF22019.1"/>
    </source>
</evidence>
<evidence type="ECO:0000313" key="22">
    <source>
        <dbReference type="EMBL" id="ABH08445.1"/>
    </source>
</evidence>
<evidence type="ECO:0000313" key="19">
    <source>
        <dbReference type="EMBL" id="ABF21946.1"/>
    </source>
</evidence>
<dbReference type="EMBL" id="KF853225">
    <property type="protein sequence ID" value="AHJ08706.1"/>
    <property type="molecule type" value="Genomic_DNA"/>
</dbReference>
<dbReference type="EMBL" id="DQ479959">
    <property type="protein sequence ID" value="ABF21946.1"/>
    <property type="molecule type" value="Genomic_DNA"/>
</dbReference>
<evidence type="ECO:0000256" key="1">
    <source>
        <dbReference type="ARBA" id="ARBA00022692"/>
    </source>
</evidence>
<evidence type="ECO:0000313" key="29">
    <source>
        <dbReference type="EMBL" id="AGY33111.1"/>
    </source>
</evidence>
<comment type="function">
    <text evidence="10">Envelope glycoprotein necessary for proper maturation of gM and modulation of its membrane fusion activity. Also plays a critical role in virion morphogenesis.</text>
</comment>
<evidence type="ECO:0000313" key="28">
    <source>
        <dbReference type="EMBL" id="AGL50965.1"/>
    </source>
</evidence>
<reference evidence="42 43" key="1">
    <citation type="journal article" date="2006" name="J. Virol.">
        <title>A full-genome phylogenetic analysis of varicella-zoster virus reveals a novel origin of replication-based genotyping scheme and evidence of recombination between major circulating clades.</title>
        <authorList>
            <person name="Peters G.A."/>
            <person name="Tyler S.D."/>
            <person name="Grose C."/>
            <person name="Severini A."/>
            <person name="Gray M.J."/>
            <person name="Upton C."/>
            <person name="Tipples G.A."/>
        </authorList>
    </citation>
    <scope>NUCLEOTIDE SEQUENCE [LARGE SCALE GENOMIC DNA]</scope>
    <source>
        <strain evidence="17">03-500</strain>
        <strain evidence="15">11</strain>
        <strain evidence="16">22</strain>
        <strain evidence="21">32</strain>
        <strain evidence="18">36</strain>
        <strain evidence="19">49</strain>
        <strain evidence="20">8</strain>
        <strain evidence="14">Kel</strain>
        <strain evidence="13">SD</strain>
    </source>
</reference>
<dbReference type="EMBL" id="DQ674250">
    <property type="protein sequence ID" value="ABH08445.1"/>
    <property type="molecule type" value="Genomic_DNA"/>
</dbReference>
<reference evidence="27 55" key="15">
    <citation type="journal article" date="2015" name="Genome Announc.">
        <title>Full-Genome Sequence of a Novel Varicella-Zoster Virus Clade Isolated in Mexico.</title>
        <authorList>
            <person name="Garces-Ayala F."/>
            <person name="Rodriguez-Castillo A."/>
            <person name="Ortiz-Alcantara J.M."/>
            <person name="Gonzalez-Duran E."/>
            <person name="Segura-Candelas J.M."/>
            <person name="Perez-Agueros S.I."/>
            <person name="Escobar-Escamilla N."/>
            <person name="Mendez-Tenorio A."/>
            <person name="Diaz-Quinonez J.A."/>
            <person name="Ramirez-Gonzalez J.E."/>
        </authorList>
    </citation>
    <scope>NUCLEOTIDE SEQUENCE [LARGE SCALE GENOMIC DNA]</scope>
    <source>
        <strain evidence="27">Var160</strain>
    </source>
</reference>
<dbReference type="RefSeq" id="YP_068406.1">
    <property type="nucleotide sequence ID" value="NC_001348.1"/>
</dbReference>
<dbReference type="EMBL" id="JF306641">
    <property type="protein sequence ID" value="AEL30822.1"/>
    <property type="molecule type" value="Genomic_DNA"/>
</dbReference>
<reference evidence="30 50" key="10">
    <citation type="journal article" date="2014" name="Clin. Infect. Dis.">
        <title>Herpes zoster caused by vaccine-strain varicella zoster virus in an immunocompetent recipient of zoster vaccine.</title>
        <authorList>
            <person name="Tseng H.F."/>
            <person name="Schmid D.S."/>
            <person name="Harpaz R."/>
            <person name="Larussa P."/>
            <person name="Jensen N.J."/>
            <person name="Rivailler P."/>
            <person name="Radford K."/>
            <person name="Folster J."/>
            <person name="Jacobsen S.J."/>
        </authorList>
    </citation>
    <scope>NUCLEOTIDE SEQUENCE [LARGE SCALE GENOMIC DNA]</scope>
    <source>
        <strain evidence="30">VZVs/Pasadena.USA/48.12/Z[2]</strain>
    </source>
</reference>
<reference evidence="24 51" key="5">
    <citation type="journal article" date="2011" name="Virol. J.">
        <title>Sequencing and characterization of Varicella-zoster virus vaccine strain SuduVax.</title>
        <authorList>
            <person name="Kim J.I."/>
            <person name="Jung G.S."/>
            <person name="Kim Y.Y."/>
            <person name="Ji G.Y."/>
            <person name="Kim H.S."/>
            <person name="Wang W.D."/>
            <person name="Park H.S."/>
            <person name="Park S.Y."/>
            <person name="Kim G.H."/>
            <person name="Kwon S.N."/>
            <person name="Lee K.M."/>
            <person name="Ahn J.H."/>
            <person name="Yoon Y."/>
            <person name="Lee C.H."/>
        </authorList>
    </citation>
    <scope>NUCLEOTIDE SEQUENCE [LARGE SCALE GENOMIC DNA]</scope>
    <source>
        <strain evidence="24">MAV06</strain>
    </source>
</reference>
<dbReference type="Pfam" id="PF05702">
    <property type="entry name" value="Herpes_UL49_5"/>
    <property type="match status" value="1"/>
</dbReference>
<dbReference type="EMBL" id="KP702725">
    <property type="protein sequence ID" value="AKE13345.1"/>
    <property type="molecule type" value="Genomic_DNA"/>
</dbReference>
<keyword evidence="2" id="KW-0732">Signal</keyword>
<evidence type="ECO:0000313" key="34">
    <source>
        <dbReference type="EMBL" id="AIJ28601.1"/>
    </source>
</evidence>
<dbReference type="Proteomes" id="UP000099478">
    <property type="component" value="Genome"/>
</dbReference>
<evidence type="ECO:0000313" key="55">
    <source>
        <dbReference type="Proteomes" id="UP000175290"/>
    </source>
</evidence>
<dbReference type="Proteomes" id="UP000148368">
    <property type="component" value="Genome"/>
</dbReference>
<evidence type="ECO:0000313" key="37">
    <source>
        <dbReference type="EMBL" id="AKG56369.1"/>
    </source>
</evidence>
<dbReference type="EMBL" id="JQ972913">
    <property type="protein sequence ID" value="AFO85512.1"/>
    <property type="molecule type" value="Genomic_DNA"/>
</dbReference>
<dbReference type="EMBL" id="DQ479953">
    <property type="protein sequence ID" value="ABF21508.1"/>
    <property type="molecule type" value="Genomic_DNA"/>
</dbReference>
<dbReference type="EMBL" id="DQ479960">
    <property type="protein sequence ID" value="ABF22019.1"/>
    <property type="molecule type" value="Genomic_DNA"/>
</dbReference>
<dbReference type="EMBL" id="DQ479956">
    <property type="protein sequence ID" value="ABF21727.1"/>
    <property type="molecule type" value="Genomic_DNA"/>
</dbReference>
<evidence type="ECO:0000313" key="54">
    <source>
        <dbReference type="Proteomes" id="UP000163083"/>
    </source>
</evidence>
<feature type="domain" description="Envelope glycoprotein N" evidence="12">
    <location>
        <begin position="9"/>
        <end position="87"/>
    </location>
</feature>
<reference evidence="39" key="20">
    <citation type="journal article" date="2016" name="J. Infect. Dis.">
        <title>Viral genome sequencing proves nosocomial transmission of fatal varicella.</title>
        <authorList>
            <person name="Depledge D.P."/>
            <person name="Brown J."/>
            <person name="Macanovic J."/>
            <person name="Underhill G."/>
            <person name="Breuer J."/>
        </authorList>
    </citation>
    <scope>NUCLEOTIDE SEQUENCE</scope>
    <source>
        <strain evidence="39">Var/Cli/UK/Ves/0803/2013</strain>
    </source>
</reference>
<keyword evidence="3" id="KW-1040">Host Golgi apparatus</keyword>
<dbReference type="Proteomes" id="UP000100257">
    <property type="component" value="Genome"/>
</dbReference>
<dbReference type="Proteomes" id="UP000148581">
    <property type="component" value="Segment"/>
</dbReference>
<reference evidence="52 53" key="6">
    <citation type="journal article" date="2012" name="J. Virol.">
        <title>The attenuated genotype of varicella-zoster virus includes an ORF0 transitional stop codon mutation.</title>
        <authorList>
            <person name="Peters G.A."/>
            <person name="Tyler S.D."/>
            <person name="Carpenter J.E."/>
            <person name="Jackson W."/>
            <person name="Mori Y."/>
            <person name="Arvin A.M."/>
            <person name="Grose C."/>
        </authorList>
    </citation>
    <scope>NUCLEOTIDE SEQUENCE [LARGE SCALE GENOMIC DNA]</scope>
    <source>
        <strain evidence="25">Ellen</strain>
        <strain evidence="26">LAX1</strain>
    </source>
</reference>
<evidence type="ECO:0000313" key="13">
    <source>
        <dbReference type="EMBL" id="ABF21508.1"/>
    </source>
</evidence>
<protein>
    <submittedName>
        <fullName evidence="27 30">Glycoprotein N</fullName>
    </submittedName>
    <submittedName>
        <fullName evidence="21">Envelope glycoprotein gN</fullName>
    </submittedName>
    <submittedName>
        <fullName evidence="22">Envelope protein gN</fullName>
    </submittedName>
    <submittedName>
        <fullName evidence="31">ORF 9a</fullName>
    </submittedName>
    <submittedName>
        <fullName evidence="24 29 40">ORF9</fullName>
    </submittedName>
</protein>
<dbReference type="EMBL" id="DQ479963">
    <property type="protein sequence ID" value="ABF22238.1"/>
    <property type="molecule type" value="Genomic_DNA"/>
</dbReference>
<evidence type="ECO:0000256" key="11">
    <source>
        <dbReference type="SAM" id="Phobius"/>
    </source>
</evidence>
<evidence type="ECO:0000313" key="42">
    <source>
        <dbReference type="Proteomes" id="UP000099478"/>
    </source>
</evidence>
<dbReference type="Proteomes" id="UP000116718">
    <property type="component" value="Genome"/>
</dbReference>
<evidence type="ECO:0000313" key="52">
    <source>
        <dbReference type="Proteomes" id="UP000148103"/>
    </source>
</evidence>
<evidence type="ECO:0000256" key="10">
    <source>
        <dbReference type="ARBA" id="ARBA00034089"/>
    </source>
</evidence>
<dbReference type="Proteomes" id="UP000147087">
    <property type="component" value="Genome"/>
</dbReference>
<dbReference type="Proteomes" id="UP000181213">
    <property type="component" value="Genome"/>
</dbReference>
<evidence type="ECO:0000313" key="36">
    <source>
        <dbReference type="EMBL" id="AKE13345.1"/>
    </source>
</evidence>
<evidence type="ECO:0000256" key="5">
    <source>
        <dbReference type="ARBA" id="ARBA00022870"/>
    </source>
</evidence>
<dbReference type="EMBL" id="KC112914">
    <property type="protein sequence ID" value="AGC94499.1"/>
    <property type="molecule type" value="Genomic_DNA"/>
</dbReference>
<dbReference type="Proteomes" id="UP000101424">
    <property type="component" value="Genome"/>
</dbReference>
<evidence type="ECO:0000256" key="7">
    <source>
        <dbReference type="ARBA" id="ARBA00022989"/>
    </source>
</evidence>
<reference evidence="40" key="23">
    <citation type="journal article" date="2021" name="J. Microbiol.">
        <title>Genetic changes in plaque-purified varicella vaccine strain Suduvax during in vitro propagation in cell culture.</title>
        <authorList>
            <person name="Hwang H.R."/>
            <person name="Kang S.H."/>
            <person name="Lee C.H."/>
        </authorList>
    </citation>
    <scope>NUCLEOTIDE SEQUENCE</scope>
    <source>
        <strain evidence="40">Pps-p4</strain>
    </source>
</reference>
<dbReference type="GO" id="GO:0019031">
    <property type="term" value="C:viral envelope"/>
    <property type="evidence" value="ECO:0007669"/>
    <property type="project" value="UniProtKB-KW"/>
</dbReference>
<dbReference type="EMBL" id="DQ479954">
    <property type="protein sequence ID" value="ABF21581.1"/>
    <property type="molecule type" value="Genomic_DNA"/>
</dbReference>
<evidence type="ECO:0000313" key="24">
    <source>
        <dbReference type="EMBL" id="AEL30822.1"/>
    </source>
</evidence>
<evidence type="ECO:0000313" key="15">
    <source>
        <dbReference type="EMBL" id="ABF21654.1"/>
    </source>
</evidence>
<dbReference type="Proteomes" id="UP000163083">
    <property type="component" value="Genome"/>
</dbReference>
<organism evidence="21 45">
    <name type="scientific">Human herpesvirus 3</name>
    <name type="common">HHV-3</name>
    <name type="synonym">Varicella-zoster virus</name>
    <dbReference type="NCBI Taxonomy" id="10335"/>
    <lineage>
        <taxon>Viruses</taxon>
        <taxon>Duplodnaviria</taxon>
        <taxon>Heunggongvirae</taxon>
        <taxon>Peploviricota</taxon>
        <taxon>Herviviricetes</taxon>
        <taxon>Herpesvirales</taxon>
        <taxon>Orthoherpesviridae</taxon>
        <taxon>Alphaherpesvirinae</taxon>
        <taxon>Varicellovirus</taxon>
        <taxon>Varicellovirus humanalpha3</taxon>
    </lineage>
</organism>
<evidence type="ECO:0000313" key="44">
    <source>
        <dbReference type="Proteomes" id="UP000110955"/>
    </source>
</evidence>
<dbReference type="Proteomes" id="UP000148103">
    <property type="component" value="Genome"/>
</dbReference>
<evidence type="ECO:0000313" key="49">
    <source>
        <dbReference type="Proteomes" id="UP000138315"/>
    </source>
</evidence>
<reference evidence="28" key="9">
    <citation type="submission" date="2013-03" db="EMBL/GenBank/DDBJ databases">
        <authorList>
            <person name="Li X."/>
        </authorList>
    </citation>
    <scope>NUCLEOTIDE SEQUENCE</scope>
    <source>
        <strain evidence="28">84-7</strain>
    </source>
</reference>
<dbReference type="GeneID" id="4711773"/>
<evidence type="ECO:0000313" key="43">
    <source>
        <dbReference type="Proteomes" id="UP000100257"/>
    </source>
</evidence>
<evidence type="ECO:0000313" key="26">
    <source>
        <dbReference type="EMBL" id="AFO85585.1"/>
    </source>
</evidence>
<evidence type="ECO:0000313" key="40">
    <source>
        <dbReference type="EMBL" id="QXM18190.1"/>
    </source>
</evidence>
<reference evidence="35" key="11">
    <citation type="journal article" date="2014" name="J. Virol.">
        <title>Evolution of co-circulating varicella zoster virus genotypes during a chickenpox outbreak in Guinea Bissau.</title>
        <authorList>
            <person name="Depledge D."/>
            <person name="Gray E."/>
            <person name="Kundu S."/>
            <person name="Cooray S."/>
            <person name="Poulsen A."/>
            <person name="Aaby P."/>
            <person name="Breuer J."/>
        </authorList>
    </citation>
    <scope>NUCLEOTIDE SEQUENCE</scope>
    <source>
        <strain evidence="35">Bandim1</strain>
    </source>
</reference>
<keyword evidence="5" id="KW-1043">Host membrane</keyword>
<reference evidence="27" key="7">
    <citation type="submission" date="2012-10" db="EMBL/GenBank/DDBJ databases">
        <authorList>
            <person name="Garces- Ayala F."/>
            <person name="Rodriguez-Castillo A."/>
            <person name="Ortiz-Alcantara J.M."/>
            <person name="Segura Candelas J.M."/>
            <person name="Perez-Agueros S.I."/>
            <person name="Gonzalez Duran E."/>
            <person name="Ramirez-Gonzalez J.E."/>
        </authorList>
    </citation>
    <scope>NUCLEOTIDE SEQUENCE</scope>
    <source>
        <strain evidence="27">Var160</strain>
    </source>
</reference>
<reference evidence="24" key="8">
    <citation type="submission" date="2012-11" db="EMBL/GenBank/DDBJ databases">
        <title>The NIAID Influenza Genome Sequencing Project.</title>
        <authorList>
            <person name="Wentworth D.E."/>
            <person name="Dugan V."/>
            <person name="Halpin R."/>
            <person name="Lin X."/>
            <person name="Bera J."/>
            <person name="Ghedin E."/>
            <person name="Fedorova N."/>
            <person name="Tsitrin T."/>
            <person name="Stockwell T."/>
            <person name="Amedeo P."/>
            <person name="Bishop B."/>
            <person name="Edworthy P."/>
            <person name="Gupta N."/>
            <person name="Katzel D."/>
            <person name="Li K."/>
            <person name="Schobel S."/>
            <person name="Shrivastava S."/>
            <person name="Thovarai V."/>
            <person name="Wang S."/>
            <person name="van Doorn R."/>
            <person name="Mai L.Q."/>
            <person name="Hang N.L."/>
            <person name="Phuong H.V."/>
            <person name="Cuong V.D."/>
            <person name="Thanh L."/>
            <person name="Thach N.C."/>
            <person name="Quyen P.D."/>
            <person name="Bao Y."/>
            <person name="Sanders R."/>
            <person name="Dernovoy D."/>
            <person name="Kiryutin B."/>
            <person name="Lipman D.J."/>
            <person name="Tatusova T."/>
        </authorList>
    </citation>
    <scope>NUCLEOTIDE SEQUENCE</scope>
    <source>
        <strain evidence="24">MAV06</strain>
    </source>
</reference>
<dbReference type="EMBL" id="MW316406">
    <property type="protein sequence ID" value="QXN54863.1"/>
    <property type="molecule type" value="Genomic_DNA"/>
</dbReference>
<dbReference type="Proteomes" id="UP000141990">
    <property type="component" value="Genome"/>
</dbReference>
<dbReference type="Proteomes" id="UP000138339">
    <property type="component" value="Segment"/>
</dbReference>
<keyword evidence="8 11" id="KW-0472">Membrane</keyword>
<dbReference type="Proteomes" id="UP000181070">
    <property type="component" value="Genome"/>
</dbReference>
<evidence type="ECO:0000313" key="47">
    <source>
        <dbReference type="Proteomes" id="UP000125218"/>
    </source>
</evidence>
<dbReference type="Proteomes" id="UP000114541">
    <property type="component" value="Genome"/>
</dbReference>
<evidence type="ECO:0000313" key="45">
    <source>
        <dbReference type="Proteomes" id="UP000114541"/>
    </source>
</evidence>
<keyword evidence="6 21" id="KW-0261">Viral envelope protein</keyword>
<reference evidence="31" key="17">
    <citation type="journal article" date="2015" name="Mol. Biol. Evol.">
        <title>Rates of vaccine evolution show strong effects of latency: implications for varicella zoster virus epidemiology.</title>
        <authorList>
            <person name="Weinert L.A."/>
            <person name="Depledge D.P."/>
            <person name="Kundu S."/>
            <person name="Gershon A.A."/>
            <person name="Nichols R.A."/>
            <person name="Balloux F."/>
            <person name="Welch J.J."/>
            <person name="Breuer J."/>
        </authorList>
    </citation>
    <scope>NUCLEOTIDE SEQUENCE</scope>
    <source>
        <strain evidence="31">B86</strain>
    </source>
</reference>
<evidence type="ECO:0000313" key="39">
    <source>
        <dbReference type="EMBL" id="AON76474.1"/>
    </source>
</evidence>
<dbReference type="EMBL" id="KC847290">
    <property type="protein sequence ID" value="AGL50965.1"/>
    <property type="molecule type" value="Genomic_DNA"/>
</dbReference>
<dbReference type="Proteomes" id="UP000125218">
    <property type="component" value="Genome"/>
</dbReference>
<dbReference type="EMBL" id="DQ479955">
    <property type="protein sequence ID" value="ABF21654.1"/>
    <property type="molecule type" value="Genomic_DNA"/>
</dbReference>
<reference evidence="36" key="22">
    <citation type="journal article" date="2017" name="J. Gen. Virol.">
        <title>Revisiting the genotyping scheme for varicella-zoster viruses based on whole-genome comparisons.</title>
        <authorList>
            <person name="Jensen N.J."/>
            <person name="Rivailler P."/>
            <person name="Tseng H.F."/>
            <person name="Quinlivan M.L."/>
            <person name="Radford K."/>
            <person name="Folster J."/>
            <person name="Harpaz R."/>
            <person name="LaRussa P."/>
            <person name="Jacobsen S."/>
            <person name="Scott Schmid D."/>
        </authorList>
    </citation>
    <scope>NUCLEOTIDE SEQUENCE</scope>
    <source>
        <strain evidence="36">VZVs/Pasadena.USA/11.13</strain>
    </source>
</reference>
<evidence type="ECO:0000313" key="33">
    <source>
        <dbReference type="EMBL" id="AIH07119.1"/>
    </source>
</evidence>
<evidence type="ECO:0000256" key="4">
    <source>
        <dbReference type="ARBA" id="ARBA00022844"/>
    </source>
</evidence>
<proteinExistence type="inferred from homology"/>
<evidence type="ECO:0000313" key="16">
    <source>
        <dbReference type="EMBL" id="ABF21727.1"/>
    </source>
</evidence>
<dbReference type="Proteomes" id="UP000175290">
    <property type="component" value="Genome"/>
</dbReference>
<dbReference type="EMBL" id="KF558374">
    <property type="protein sequence ID" value="AGY33111.1"/>
    <property type="molecule type" value="Genomic_DNA"/>
</dbReference>
<evidence type="ECO:0000313" key="23">
    <source>
        <dbReference type="EMBL" id="ABW06933.1"/>
    </source>
</evidence>
<evidence type="ECO:0000313" key="30">
    <source>
        <dbReference type="EMBL" id="AHB80238.1"/>
    </source>
</evidence>
<dbReference type="EMBL" id="EU154348">
    <property type="protein sequence ID" value="ABW06933.1"/>
    <property type="molecule type" value="Genomic_DNA"/>
</dbReference>
<dbReference type="EMBL" id="KJ767492">
    <property type="protein sequence ID" value="AIH07119.1"/>
    <property type="molecule type" value="Genomic_DNA"/>
</dbReference>
<dbReference type="Proteomes" id="UP000172922">
    <property type="component" value="Genome"/>
</dbReference>
<evidence type="ECO:0000256" key="8">
    <source>
        <dbReference type="ARBA" id="ARBA00023136"/>
    </source>
</evidence>
<evidence type="ECO:0000256" key="6">
    <source>
        <dbReference type="ARBA" id="ARBA00022879"/>
    </source>
</evidence>
<evidence type="ECO:0000313" key="50">
    <source>
        <dbReference type="Proteomes" id="UP000138339"/>
    </source>
</evidence>
<evidence type="ECO:0000313" key="38">
    <source>
        <dbReference type="EMBL" id="ANS12954.1"/>
    </source>
</evidence>
<evidence type="ECO:0000313" key="18">
    <source>
        <dbReference type="EMBL" id="ABF21873.1"/>
    </source>
</evidence>
<keyword evidence="1 11" id="KW-0812">Transmembrane</keyword>
<dbReference type="InterPro" id="IPR034707">
    <property type="entry name" value="HSV_GN"/>
</dbReference>
<dbReference type="EMBL" id="KF811485">
    <property type="protein sequence ID" value="AHB80238.1"/>
    <property type="molecule type" value="Genomic_DNA"/>
</dbReference>
<keyword evidence="9" id="KW-1015">Disulfide bond</keyword>
<evidence type="ECO:0000256" key="3">
    <source>
        <dbReference type="ARBA" id="ARBA00022812"/>
    </source>
</evidence>
<evidence type="ECO:0000313" key="35">
    <source>
        <dbReference type="EMBL" id="AIT52944.1"/>
    </source>
</evidence>
<dbReference type="EMBL" id="KU926312">
    <property type="protein sequence ID" value="ANS12954.1"/>
    <property type="molecule type" value="Genomic_DNA"/>
</dbReference>
<sequence>MGSITASFILITMQILFFCEDSSGEPNFAERNFWHASCSARGVYIDGSMITTLFFYASLLGVCVALISLAYHACFRLFTRSVLRSTW</sequence>
<reference evidence="28 47" key="4">
    <citation type="journal article" date="2010" name="Zhongguo Sheng Wu Zhi Pin Xue Za Zhi">
        <title>Sequencing of Whole Genome of Varicella-Zoster Virus 84-7 Strain.</title>
        <authorList>
            <person name="Li X."/>
        </authorList>
    </citation>
    <scope>NUCLEOTIDE SEQUENCE [LARGE SCALE GENOMIC DNA]</scope>
    <source>
        <strain evidence="28">84-7</strain>
    </source>
</reference>
<evidence type="ECO:0000313" key="21">
    <source>
        <dbReference type="EMBL" id="ABF22238.1"/>
    </source>
</evidence>
<dbReference type="EMBL" id="DQ479962">
    <property type="protein sequence ID" value="ABF22165.1"/>
    <property type="molecule type" value="Genomic_DNA"/>
</dbReference>
<reference evidence="37" key="16">
    <citation type="journal article" date="2015" name="J. Virol.">
        <title>Recombination of Globally Circulating Varicella-Zoster Virus.</title>
        <authorList>
            <person name="Norberg P."/>
            <person name="Depledge D.P."/>
            <person name="Kundu S."/>
            <person name="Atkinson C."/>
            <person name="Brown J."/>
            <person name="Haque T."/>
            <person name="Hussaini Y."/>
            <person name="MacMahon E."/>
            <person name="Molyneaux P."/>
            <person name="Papaevangelou V."/>
            <person name="Sengupta N."/>
            <person name="Koay E.S."/>
            <person name="Tang J.W."/>
            <person name="Underhill G.S."/>
            <person name="Grahn A."/>
            <person name="Studahl M."/>
            <person name="Breuer J."/>
            <person name="Bergstrom T."/>
        </authorList>
    </citation>
    <scope>NUCLEOTIDE SEQUENCE</scope>
    <source>
        <strain evidence="37">DE10-2660</strain>
    </source>
</reference>
<evidence type="ECO:0000313" key="17">
    <source>
        <dbReference type="EMBL" id="ABF21800.1"/>
    </source>
</evidence>
<feature type="transmembrane region" description="Helical" evidence="11">
    <location>
        <begin position="48"/>
        <end position="71"/>
    </location>
</feature>
<dbReference type="Proteomes" id="UP000138315">
    <property type="component" value="Genome"/>
</dbReference>
<gene>
    <name evidence="40" type="primary">ORF9A</name>
    <name evidence="31" type="synonym">ORF 9a</name>
    <name evidence="24" type="synonym">ORF9</name>
    <name evidence="37" type="synonym">ORF9a</name>
    <name evidence="23" type="ORF">HHV3_E_SVETAgp09a</name>
    <name evidence="27" type="ORF">HHV3_gp10.5</name>
</gene>
<dbReference type="EMBL" id="KJ767491">
    <property type="protein sequence ID" value="AIH07045.1"/>
    <property type="molecule type" value="Genomic_DNA"/>
</dbReference>
<dbReference type="EMBL" id="KJ808816">
    <property type="protein sequence ID" value="AIJ28601.1"/>
    <property type="molecule type" value="Genomic_DNA"/>
</dbReference>
<organismHost>
    <name type="scientific">Homo sapiens</name>
    <name type="common">Human</name>
    <dbReference type="NCBI Taxonomy" id="9606"/>
</organismHost>
<dbReference type="Proteomes" id="UP000162445">
    <property type="component" value="Genome"/>
</dbReference>
<dbReference type="EMBL" id="JQ972914">
    <property type="protein sequence ID" value="AFO85585.1"/>
    <property type="molecule type" value="Genomic_DNA"/>
</dbReference>
<reference evidence="36" key="19">
    <citation type="submission" date="2015-01" db="EMBL/GenBank/DDBJ databases">
        <authorList>
            <person name="Jensen N."/>
            <person name="Rivailler P."/>
            <person name="Radford K.W."/>
            <person name="Folster J."/>
            <person name="Tseng H.-F."/>
            <person name="Harpaz R."/>
            <person name="Larussa P.S."/>
            <person name="Jacobsen S.J."/>
            <person name="Schmid S.D."/>
        </authorList>
    </citation>
    <scope>NUCLEOTIDE SEQUENCE</scope>
    <source>
        <strain evidence="36">VZVs/Pasadena.USA/11.13</strain>
    </source>
</reference>